<keyword evidence="2" id="KW-0732">Signal</keyword>
<keyword evidence="4" id="KW-1185">Reference proteome</keyword>
<name>A0ABY6NZ56_9NOCA</name>
<dbReference type="Pfam" id="PF05949">
    <property type="entry name" value="DUF881"/>
    <property type="match status" value="1"/>
</dbReference>
<dbReference type="Proteomes" id="UP001164965">
    <property type="component" value="Chromosome"/>
</dbReference>
<dbReference type="EMBL" id="CP110615">
    <property type="protein sequence ID" value="UZJ24667.1"/>
    <property type="molecule type" value="Genomic_DNA"/>
</dbReference>
<evidence type="ECO:0000256" key="2">
    <source>
        <dbReference type="SAM" id="SignalP"/>
    </source>
</evidence>
<feature type="chain" id="PRO_5046840661" evidence="2">
    <location>
        <begin position="22"/>
        <end position="236"/>
    </location>
</feature>
<comment type="similarity">
    <text evidence="1">Belongs to the UPF0749 family.</text>
</comment>
<dbReference type="RefSeq" id="WP_265382774.1">
    <property type="nucleotide sequence ID" value="NZ_CP110615.1"/>
</dbReference>
<reference evidence="3" key="1">
    <citation type="submission" date="2022-10" db="EMBL/GenBank/DDBJ databases">
        <title>Rhodococcus sp.75.</title>
        <authorList>
            <person name="Sun M."/>
        </authorList>
    </citation>
    <scope>NUCLEOTIDE SEQUENCE</scope>
    <source>
        <strain evidence="3">75</strain>
    </source>
</reference>
<dbReference type="InterPro" id="IPR010273">
    <property type="entry name" value="DUF881"/>
</dbReference>
<protein>
    <submittedName>
        <fullName evidence="3">DUF881 domain-containing protein</fullName>
    </submittedName>
</protein>
<evidence type="ECO:0000313" key="4">
    <source>
        <dbReference type="Proteomes" id="UP001164965"/>
    </source>
</evidence>
<gene>
    <name evidence="3" type="ORF">RHODO2019_16360</name>
</gene>
<dbReference type="PANTHER" id="PTHR37313:SF4">
    <property type="entry name" value="CONSERVED MEMBRANE PROTEIN-RELATED"/>
    <property type="match status" value="1"/>
</dbReference>
<proteinExistence type="inferred from homology"/>
<sequence>MAVPVVLLLAGLLLSATRETAQGGELRAGSSTRLSDLVRTAQGEVDAVQARRTQLVADVDAAQRGSGSSDAQVAATLARADALDEAAGLTALTGPGISVTLTDAARDADGRYPAGAAPDDLVVHQQDLQSVLNALWAGGADAVVVQDQRVVTTSAPRCIGNTLLLDGRTYSPPYVVAAIGDPGRLRDALDAERGVAIYKQYVARFGLGYVVDAADDITAPAYTGSIRLSQAQEVPR</sequence>
<dbReference type="PANTHER" id="PTHR37313">
    <property type="entry name" value="UPF0749 PROTEIN RV1825"/>
    <property type="match status" value="1"/>
</dbReference>
<evidence type="ECO:0000313" key="3">
    <source>
        <dbReference type="EMBL" id="UZJ24667.1"/>
    </source>
</evidence>
<dbReference type="Gene3D" id="3.30.70.1880">
    <property type="entry name" value="Protein of unknown function DUF881"/>
    <property type="match status" value="1"/>
</dbReference>
<evidence type="ECO:0000256" key="1">
    <source>
        <dbReference type="ARBA" id="ARBA00009108"/>
    </source>
</evidence>
<accession>A0ABY6NZ56</accession>
<organism evidence="3 4">
    <name type="scientific">Rhodococcus antarcticus</name>
    <dbReference type="NCBI Taxonomy" id="2987751"/>
    <lineage>
        <taxon>Bacteria</taxon>
        <taxon>Bacillati</taxon>
        <taxon>Actinomycetota</taxon>
        <taxon>Actinomycetes</taxon>
        <taxon>Mycobacteriales</taxon>
        <taxon>Nocardiaceae</taxon>
        <taxon>Rhodococcus</taxon>
    </lineage>
</organism>
<feature type="signal peptide" evidence="2">
    <location>
        <begin position="1"/>
        <end position="21"/>
    </location>
</feature>